<accession>A0A1M7E8Q7</accession>
<dbReference type="EMBL" id="FRAV01000027">
    <property type="protein sequence ID" value="SHL88103.1"/>
    <property type="molecule type" value="Genomic_DNA"/>
</dbReference>
<name>A0A1M7E8Q7_9FLAO</name>
<dbReference type="RefSeq" id="WP_073294815.1">
    <property type="nucleotide sequence ID" value="NZ_FRAV01000027.1"/>
</dbReference>
<protein>
    <submittedName>
        <fullName evidence="2">Uncharacterized protein</fullName>
    </submittedName>
</protein>
<evidence type="ECO:0000256" key="1">
    <source>
        <dbReference type="SAM" id="SignalP"/>
    </source>
</evidence>
<dbReference type="OrthoDB" id="1340656at2"/>
<proteinExistence type="predicted"/>
<keyword evidence="1" id="KW-0732">Signal</keyword>
<feature type="chain" id="PRO_5013201016" evidence="1">
    <location>
        <begin position="20"/>
        <end position="353"/>
    </location>
</feature>
<evidence type="ECO:0000313" key="2">
    <source>
        <dbReference type="EMBL" id="SHL88103.1"/>
    </source>
</evidence>
<dbReference type="STRING" id="1302687.SAMN05444267_102735"/>
<gene>
    <name evidence="2" type="ORF">SAMN05444267_102735</name>
</gene>
<evidence type="ECO:0000313" key="3">
    <source>
        <dbReference type="Proteomes" id="UP000184364"/>
    </source>
</evidence>
<reference evidence="3" key="1">
    <citation type="submission" date="2016-11" db="EMBL/GenBank/DDBJ databases">
        <authorList>
            <person name="Varghese N."/>
            <person name="Submissions S."/>
        </authorList>
    </citation>
    <scope>NUCLEOTIDE SEQUENCE [LARGE SCALE GENOMIC DNA]</scope>
    <source>
        <strain evidence="3">DSM 26899</strain>
    </source>
</reference>
<keyword evidence="3" id="KW-1185">Reference proteome</keyword>
<dbReference type="AlphaFoldDB" id="A0A1M7E8Q7"/>
<dbReference type="Proteomes" id="UP000184364">
    <property type="component" value="Unassembled WGS sequence"/>
</dbReference>
<feature type="signal peptide" evidence="1">
    <location>
        <begin position="1"/>
        <end position="19"/>
    </location>
</feature>
<sequence>MKKNTIILSALVFSGFAFSQVGIHTANPQGSFHIDGAKDNPATGVPSAVQQSNDFVLLKNGYIGVGTINPSSKLEIIADNQGEGTINDFNFRGFGTSKLPALIFSSANGTYSTPSNLIKDEPIGAVTFIPRANNGYNYNAGSRINSYYQGNGTDGFTDLRLITSGNEQIRISETGNIGIGTTVPTSKLDVNGNTRIRTINSSIGTTSDNIVSADSNGNLRVVSDIPRRTVYSTTSIAPNDSGSITVTDPNFTFAQINVTGGNACARTMITTFSKNGNTINYLGGQARDITGQFTQLDANGNNISIKFPGVLNCADGGNGTQFDFDILISGNVITITNRGNIAKSFTARIISNL</sequence>
<organism evidence="2 3">
    <name type="scientific">Chryseobacterium polytrichastri</name>
    <dbReference type="NCBI Taxonomy" id="1302687"/>
    <lineage>
        <taxon>Bacteria</taxon>
        <taxon>Pseudomonadati</taxon>
        <taxon>Bacteroidota</taxon>
        <taxon>Flavobacteriia</taxon>
        <taxon>Flavobacteriales</taxon>
        <taxon>Weeksellaceae</taxon>
        <taxon>Chryseobacterium group</taxon>
        <taxon>Chryseobacterium</taxon>
    </lineage>
</organism>